<evidence type="ECO:0000313" key="3">
    <source>
        <dbReference type="Proteomes" id="UP000240569"/>
    </source>
</evidence>
<name>A0A2R6AFN6_9ARCH</name>
<gene>
    <name evidence="2" type="ORF">B9Q02_07290</name>
</gene>
<dbReference type="GO" id="GO:0006783">
    <property type="term" value="P:heme biosynthetic process"/>
    <property type="evidence" value="ECO:0007669"/>
    <property type="project" value="InterPro"/>
</dbReference>
<reference evidence="2 3" key="1">
    <citation type="submission" date="2017-04" db="EMBL/GenBank/DDBJ databases">
        <title>Novel microbial lineages endemic to geothermal iron-oxide mats fill important gaps in the evolutionary history of Archaea.</title>
        <authorList>
            <person name="Jay Z.J."/>
            <person name="Beam J.P."/>
            <person name="Dlakic M."/>
            <person name="Rusch D.B."/>
            <person name="Kozubal M.A."/>
            <person name="Inskeep W.P."/>
        </authorList>
    </citation>
    <scope>NUCLEOTIDE SEQUENCE [LARGE SCALE GENOMIC DNA]</scope>
    <source>
        <strain evidence="2">BE_D</strain>
    </source>
</reference>
<evidence type="ECO:0008006" key="4">
    <source>
        <dbReference type="Google" id="ProtNLM"/>
    </source>
</evidence>
<dbReference type="InterPro" id="IPR001015">
    <property type="entry name" value="Ferrochelatase"/>
</dbReference>
<comment type="caution">
    <text evidence="2">The sequence shown here is derived from an EMBL/GenBank/DDBJ whole genome shotgun (WGS) entry which is preliminary data.</text>
</comment>
<organism evidence="2 3">
    <name type="scientific">Candidatus Marsarchaeota G1 archaeon BE_D</name>
    <dbReference type="NCBI Taxonomy" id="1978156"/>
    <lineage>
        <taxon>Archaea</taxon>
        <taxon>Candidatus Marsarchaeota</taxon>
        <taxon>Candidatus Marsarchaeota group 1</taxon>
    </lineage>
</organism>
<proteinExistence type="inferred from homology"/>
<protein>
    <recommendedName>
        <fullName evidence="4">Ferrochelatase</fullName>
    </recommendedName>
</protein>
<evidence type="ECO:0000256" key="1">
    <source>
        <dbReference type="RuleBase" id="RU004185"/>
    </source>
</evidence>
<accession>A0A2R6AFN6</accession>
<dbReference type="Pfam" id="PF00762">
    <property type="entry name" value="Ferrochelatase"/>
    <property type="match status" value="1"/>
</dbReference>
<dbReference type="Proteomes" id="UP000240569">
    <property type="component" value="Unassembled WGS sequence"/>
</dbReference>
<dbReference type="SUPFAM" id="SSF53800">
    <property type="entry name" value="Chelatase"/>
    <property type="match status" value="1"/>
</dbReference>
<sequence>MAVILSSYGTPNTIEEVEKYVVRIYGKKRQEVVEELVQKIKTVGISPANKIIGELAKKLENKLGERVVIGNRNWDPMLVDALNQIKHEKEVKFVPLTPFSSAYVLKGYLDSLNKALKQVSVEGELKLVSGWYTFQPFHTIWSKRCEITPELSVVFTAHTLMKGDEYEKQVRTLAQEVARKLGIEEYHVAFHSQPMMPGDWIRPSIFEIVQKIKTKGVLVVPIGFVFTNMEVTFDLDYEFKEKLESLGLIYKRAPLPDADDDFVEVLSQVIKSEQFVTNM</sequence>
<dbReference type="PANTHER" id="PTHR11108:SF1">
    <property type="entry name" value="FERROCHELATASE, MITOCHONDRIAL"/>
    <property type="match status" value="1"/>
</dbReference>
<dbReference type="PANTHER" id="PTHR11108">
    <property type="entry name" value="FERROCHELATASE"/>
    <property type="match status" value="1"/>
</dbReference>
<comment type="similarity">
    <text evidence="1">Belongs to the ferrochelatase family.</text>
</comment>
<dbReference type="AlphaFoldDB" id="A0A2R6AFN6"/>
<dbReference type="Gene3D" id="3.40.50.1400">
    <property type="match status" value="2"/>
</dbReference>
<evidence type="ECO:0000313" key="2">
    <source>
        <dbReference type="EMBL" id="PSN85195.1"/>
    </source>
</evidence>
<dbReference type="GO" id="GO:0004325">
    <property type="term" value="F:ferrochelatase activity"/>
    <property type="evidence" value="ECO:0007669"/>
    <property type="project" value="InterPro"/>
</dbReference>
<dbReference type="EMBL" id="NEXD01000041">
    <property type="protein sequence ID" value="PSN85195.1"/>
    <property type="molecule type" value="Genomic_DNA"/>
</dbReference>